<organism evidence="3 4">
    <name type="scientific">Candidatus Muproteobacteria bacterium RBG_16_65_31</name>
    <dbReference type="NCBI Taxonomy" id="1817759"/>
    <lineage>
        <taxon>Bacteria</taxon>
        <taxon>Pseudomonadati</taxon>
        <taxon>Pseudomonadota</taxon>
        <taxon>Candidatus Muproteobacteria</taxon>
    </lineage>
</organism>
<evidence type="ECO:0000256" key="1">
    <source>
        <dbReference type="SAM" id="Phobius"/>
    </source>
</evidence>
<feature type="transmembrane region" description="Helical" evidence="1">
    <location>
        <begin position="81"/>
        <end position="105"/>
    </location>
</feature>
<dbReference type="InterPro" id="IPR041916">
    <property type="entry name" value="Anti_sigma_zinc_sf"/>
</dbReference>
<name>A0A1F6TE47_9PROT</name>
<gene>
    <name evidence="3" type="ORF">A2V92_00330</name>
</gene>
<dbReference type="Pfam" id="PF13490">
    <property type="entry name" value="zf-HC2"/>
    <property type="match status" value="1"/>
</dbReference>
<dbReference type="AlphaFoldDB" id="A0A1F6TE47"/>
<evidence type="ECO:0000313" key="3">
    <source>
        <dbReference type="EMBL" id="OGI43408.1"/>
    </source>
</evidence>
<feature type="domain" description="Putative zinc-finger" evidence="2">
    <location>
        <begin position="10"/>
        <end position="39"/>
    </location>
</feature>
<evidence type="ECO:0000259" key="2">
    <source>
        <dbReference type="Pfam" id="PF13490"/>
    </source>
</evidence>
<dbReference type="InterPro" id="IPR027383">
    <property type="entry name" value="Znf_put"/>
</dbReference>
<keyword evidence="1" id="KW-0472">Membrane</keyword>
<dbReference type="EMBL" id="MFST01000119">
    <property type="protein sequence ID" value="OGI43408.1"/>
    <property type="molecule type" value="Genomic_DNA"/>
</dbReference>
<comment type="caution">
    <text evidence="3">The sequence shown here is derived from an EMBL/GenBank/DDBJ whole genome shotgun (WGS) entry which is preliminary data.</text>
</comment>
<keyword evidence="1" id="KW-1133">Transmembrane helix</keyword>
<accession>A0A1F6TE47</accession>
<dbReference type="Proteomes" id="UP000179344">
    <property type="component" value="Unassembled WGS sequence"/>
</dbReference>
<proteinExistence type="predicted"/>
<keyword evidence="1" id="KW-0812">Transmembrane</keyword>
<reference evidence="3 4" key="1">
    <citation type="journal article" date="2016" name="Nat. Commun.">
        <title>Thousands of microbial genomes shed light on interconnected biogeochemical processes in an aquifer system.</title>
        <authorList>
            <person name="Anantharaman K."/>
            <person name="Brown C.T."/>
            <person name="Hug L.A."/>
            <person name="Sharon I."/>
            <person name="Castelle C.J."/>
            <person name="Probst A.J."/>
            <person name="Thomas B.C."/>
            <person name="Singh A."/>
            <person name="Wilkins M.J."/>
            <person name="Karaoz U."/>
            <person name="Brodie E.L."/>
            <person name="Williams K.H."/>
            <person name="Hubbard S.S."/>
            <person name="Banfield J.F."/>
        </authorList>
    </citation>
    <scope>NUCLEOTIDE SEQUENCE [LARGE SCALE GENOMIC DNA]</scope>
</reference>
<protein>
    <recommendedName>
        <fullName evidence="2">Putative zinc-finger domain-containing protein</fullName>
    </recommendedName>
</protein>
<evidence type="ECO:0000313" key="4">
    <source>
        <dbReference type="Proteomes" id="UP000179344"/>
    </source>
</evidence>
<sequence>MNNRSQHPDELLPWYVNGTLTGTERDAVETHLAACERCRGELRLLTLLRQQVKRAGGGESPGELARLKLLHAVRQSARRRLVWPLALAAALAVVAVQTVLLVNLWRPEPQAITPLGSLPGHEAVLQVRFAPQATEPQMRAVLNEVNAVLIDGPGPLGLYRVRLEGLDSTQRDELDAAAAKLKSRGRVVRHVAIE</sequence>
<dbReference type="Gene3D" id="1.10.10.1320">
    <property type="entry name" value="Anti-sigma factor, zinc-finger domain"/>
    <property type="match status" value="1"/>
</dbReference>